<evidence type="ECO:0000313" key="3">
    <source>
        <dbReference type="WBParaSite" id="maker-unitig_26753-snap-gene-0.2-mRNA-1"/>
    </source>
</evidence>
<evidence type="ECO:0000256" key="1">
    <source>
        <dbReference type="SAM" id="MobiDB-lite"/>
    </source>
</evidence>
<keyword evidence="2" id="KW-1185">Reference proteome</keyword>
<reference evidence="3" key="1">
    <citation type="submission" date="2016-11" db="UniProtKB">
        <authorList>
            <consortium name="WormBaseParasite"/>
        </authorList>
    </citation>
    <scope>IDENTIFICATION</scope>
</reference>
<feature type="region of interest" description="Disordered" evidence="1">
    <location>
        <begin position="280"/>
        <end position="315"/>
    </location>
</feature>
<sequence>CGSAIPPSRPEQLRCLIDAAALVSAAFICNYNRLAIRGHRKFFVINKPQEPTPFDFVRGWTDYVNGFGNEDNFWTGLPLDPRPDPAVGRTMRMEAPFNGMSYHCEYSGFLVEGPTLATPCQYGQPAAQQFQCFCTDSLSCTQGMKFQKLTPNCNGYCCPLNGGERNGTDYVHWDAVGFEMSLKEIRLMVELLVYNGYEGKPPSPKTALQAYQADEPDSAEQRQQPQPIRSDPHIAGSYQALLKRPKQRLQRNYLGQAWATLPCRQASDFRLCAAVPPAASCPPSANGDSNLSADDELPGSAASRQPADDETACPCQTYGVRTQSGAPAARAAVEPLLHRVAAEPFRPTQRQERHRKQSRPDFTQPTMTRAAMLRQRSAACDASYPSALQTPAAAAVAMETELDSNGQPGRSWDTFPARRCAPGGCGSVAGRAEPPSGPVGLGIYAASRRYVEVNDPPPLVFSCRWQLAWRSQPAEKKTPDLLNSGPSKIAECHLAAPFTSQGDLRSLSQVRIQLGRRHVRVSVTQATSLLVRSSFTAAAAAAASAAFAVSRWRRSSADRFPADAGSSQQQQLHQNHQVHRSSNHYHPLSARAGATASAAAAATKRVTATYHRLVLTPVRVENSCTDRASEVPVAHRICCLHGVSGFHLWRLAALFNSGYTCWRRARDAVRVP</sequence>
<dbReference type="Proteomes" id="UP000095280">
    <property type="component" value="Unplaced"/>
</dbReference>
<dbReference type="InterPro" id="IPR036056">
    <property type="entry name" value="Fibrinogen-like_C"/>
</dbReference>
<dbReference type="SUPFAM" id="SSF56496">
    <property type="entry name" value="Fibrinogen C-terminal domain-like"/>
    <property type="match status" value="1"/>
</dbReference>
<dbReference type="Gene3D" id="3.90.215.10">
    <property type="entry name" value="Gamma Fibrinogen, chain A, domain 1"/>
    <property type="match status" value="1"/>
</dbReference>
<protein>
    <submittedName>
        <fullName evidence="3">PKD_channel domain-containing protein</fullName>
    </submittedName>
</protein>
<organism evidence="2 3">
    <name type="scientific">Macrostomum lignano</name>
    <dbReference type="NCBI Taxonomy" id="282301"/>
    <lineage>
        <taxon>Eukaryota</taxon>
        <taxon>Metazoa</taxon>
        <taxon>Spiralia</taxon>
        <taxon>Lophotrochozoa</taxon>
        <taxon>Platyhelminthes</taxon>
        <taxon>Rhabditophora</taxon>
        <taxon>Macrostomorpha</taxon>
        <taxon>Macrostomida</taxon>
        <taxon>Macrostomidae</taxon>
        <taxon>Macrostomum</taxon>
    </lineage>
</organism>
<accession>A0A1I8FAA5</accession>
<dbReference type="InterPro" id="IPR014716">
    <property type="entry name" value="Fibrinogen_a/b/g_C_1"/>
</dbReference>
<dbReference type="AlphaFoldDB" id="A0A1I8FAA5"/>
<name>A0A1I8FAA5_9PLAT</name>
<feature type="region of interest" description="Disordered" evidence="1">
    <location>
        <begin position="204"/>
        <end position="232"/>
    </location>
</feature>
<dbReference type="WBParaSite" id="maker-unitig_26753-snap-gene-0.2-mRNA-1">
    <property type="protein sequence ID" value="maker-unitig_26753-snap-gene-0.2-mRNA-1"/>
    <property type="gene ID" value="maker-unitig_26753-snap-gene-0.2"/>
</dbReference>
<evidence type="ECO:0000313" key="2">
    <source>
        <dbReference type="Proteomes" id="UP000095280"/>
    </source>
</evidence>
<feature type="region of interest" description="Disordered" evidence="1">
    <location>
        <begin position="559"/>
        <end position="583"/>
    </location>
</feature>
<proteinExistence type="predicted"/>